<dbReference type="InterPro" id="IPR011333">
    <property type="entry name" value="SKP1/BTB/POZ_sf"/>
</dbReference>
<organism evidence="2 3">
    <name type="scientific">Pinctada imbricata</name>
    <name type="common">Atlantic pearl-oyster</name>
    <name type="synonym">Pinctada martensii</name>
    <dbReference type="NCBI Taxonomy" id="66713"/>
    <lineage>
        <taxon>Eukaryota</taxon>
        <taxon>Metazoa</taxon>
        <taxon>Spiralia</taxon>
        <taxon>Lophotrochozoa</taxon>
        <taxon>Mollusca</taxon>
        <taxon>Bivalvia</taxon>
        <taxon>Autobranchia</taxon>
        <taxon>Pteriomorphia</taxon>
        <taxon>Pterioida</taxon>
        <taxon>Pterioidea</taxon>
        <taxon>Pteriidae</taxon>
        <taxon>Pinctada</taxon>
    </lineage>
</organism>
<sequence length="275" mass="31316">WGADCIKGPPRVYPRYGDIQGAWASKEPGRHEHIEFEFEEDVYLSELNIYETYHGGAVKKIQAKNLSGKYETVYETPSVKSITSSRIFTPFIERLSFPVKQFKFFLDSTVCGSWSEIDAVELVGTKYNFKAPPEPWALAEDLGNLYNSALFSDVTIRIDQKVFTGHKALLSMRSGFFRMMFCETMKDHTPDSEAIQFNDVNAKAFDTLLYFIYTNKLKPSDDCIFLLEVWRAADLFIVNGLKSLVLLEISKQINANNAVKLYIDSTMCAPIIGKF</sequence>
<dbReference type="InterPro" id="IPR000210">
    <property type="entry name" value="BTB/POZ_dom"/>
</dbReference>
<dbReference type="EMBL" id="VSWD01000010">
    <property type="protein sequence ID" value="KAK3092013.1"/>
    <property type="molecule type" value="Genomic_DNA"/>
</dbReference>
<evidence type="ECO:0000259" key="1">
    <source>
        <dbReference type="PROSITE" id="PS50097"/>
    </source>
</evidence>
<dbReference type="CDD" id="cd18186">
    <property type="entry name" value="BTB_POZ_ZBTB_KLHL-like"/>
    <property type="match status" value="1"/>
</dbReference>
<dbReference type="InterPro" id="IPR058897">
    <property type="entry name" value="PAPPA_SD_C"/>
</dbReference>
<evidence type="ECO:0000313" key="3">
    <source>
        <dbReference type="Proteomes" id="UP001186944"/>
    </source>
</evidence>
<accession>A0AA88XUK7</accession>
<keyword evidence="3" id="KW-1185">Reference proteome</keyword>
<proteinExistence type="predicted"/>
<dbReference type="SMART" id="SM00225">
    <property type="entry name" value="BTB"/>
    <property type="match status" value="1"/>
</dbReference>
<dbReference type="PROSITE" id="PS50097">
    <property type="entry name" value="BTB"/>
    <property type="match status" value="1"/>
</dbReference>
<protein>
    <recommendedName>
        <fullName evidence="1">BTB domain-containing protein</fullName>
    </recommendedName>
</protein>
<reference evidence="2" key="1">
    <citation type="submission" date="2019-08" db="EMBL/GenBank/DDBJ databases">
        <title>The improved chromosome-level genome for the pearl oyster Pinctada fucata martensii using PacBio sequencing and Hi-C.</title>
        <authorList>
            <person name="Zheng Z."/>
        </authorList>
    </citation>
    <scope>NUCLEOTIDE SEQUENCE</scope>
    <source>
        <strain evidence="2">ZZ-2019</strain>
        <tissue evidence="2">Adductor muscle</tissue>
    </source>
</reference>
<evidence type="ECO:0000313" key="2">
    <source>
        <dbReference type="EMBL" id="KAK3092013.1"/>
    </source>
</evidence>
<feature type="domain" description="BTB" evidence="1">
    <location>
        <begin position="152"/>
        <end position="221"/>
    </location>
</feature>
<feature type="non-terminal residue" evidence="2">
    <location>
        <position position="1"/>
    </location>
</feature>
<dbReference type="AlphaFoldDB" id="A0AA88XUK7"/>
<dbReference type="SUPFAM" id="SSF54695">
    <property type="entry name" value="POZ domain"/>
    <property type="match status" value="1"/>
</dbReference>
<gene>
    <name evidence="2" type="ORF">FSP39_024454</name>
</gene>
<comment type="caution">
    <text evidence="2">The sequence shown here is derived from an EMBL/GenBank/DDBJ whole genome shotgun (WGS) entry which is preliminary data.</text>
</comment>
<dbReference type="Pfam" id="PF00651">
    <property type="entry name" value="BTB"/>
    <property type="match status" value="1"/>
</dbReference>
<dbReference type="PANTHER" id="PTHR24413">
    <property type="entry name" value="SPECKLE-TYPE POZ PROTEIN"/>
    <property type="match status" value="1"/>
</dbReference>
<dbReference type="Pfam" id="PF25900">
    <property type="entry name" value="PAPPA"/>
    <property type="match status" value="1"/>
</dbReference>
<dbReference type="Proteomes" id="UP001186944">
    <property type="component" value="Unassembled WGS sequence"/>
</dbReference>
<dbReference type="Gene3D" id="3.30.710.10">
    <property type="entry name" value="Potassium Channel Kv1.1, Chain A"/>
    <property type="match status" value="1"/>
</dbReference>
<name>A0AA88XUK7_PINIB</name>